<name>X1NE53_9ZZZZ</name>
<dbReference type="AlphaFoldDB" id="X1NE53"/>
<organism evidence="1">
    <name type="scientific">marine sediment metagenome</name>
    <dbReference type="NCBI Taxonomy" id="412755"/>
    <lineage>
        <taxon>unclassified sequences</taxon>
        <taxon>metagenomes</taxon>
        <taxon>ecological metagenomes</taxon>
    </lineage>
</organism>
<dbReference type="EMBL" id="BARV01018914">
    <property type="protein sequence ID" value="GAI25075.1"/>
    <property type="molecule type" value="Genomic_DNA"/>
</dbReference>
<sequence length="56" mass="6329">MRDAGLRQWIQRHVTEQGGSISPQAVNLLAKRIGGNLWIMANEINKLILFTSGRRI</sequence>
<dbReference type="SUPFAM" id="SSF52540">
    <property type="entry name" value="P-loop containing nucleoside triphosphate hydrolases"/>
    <property type="match status" value="1"/>
</dbReference>
<dbReference type="InterPro" id="IPR027417">
    <property type="entry name" value="P-loop_NTPase"/>
</dbReference>
<comment type="caution">
    <text evidence="1">The sequence shown here is derived from an EMBL/GenBank/DDBJ whole genome shotgun (WGS) entry which is preliminary data.</text>
</comment>
<gene>
    <name evidence="1" type="ORF">S06H3_31891</name>
</gene>
<proteinExistence type="predicted"/>
<evidence type="ECO:0000313" key="1">
    <source>
        <dbReference type="EMBL" id="GAI25075.1"/>
    </source>
</evidence>
<accession>X1NE53</accession>
<reference evidence="1" key="1">
    <citation type="journal article" date="2014" name="Front. Microbiol.">
        <title>High frequency of phylogenetically diverse reductive dehalogenase-homologous genes in deep subseafloor sedimentary metagenomes.</title>
        <authorList>
            <person name="Kawai M."/>
            <person name="Futagami T."/>
            <person name="Toyoda A."/>
            <person name="Takaki Y."/>
            <person name="Nishi S."/>
            <person name="Hori S."/>
            <person name="Arai W."/>
            <person name="Tsubouchi T."/>
            <person name="Morono Y."/>
            <person name="Uchiyama I."/>
            <person name="Ito T."/>
            <person name="Fujiyama A."/>
            <person name="Inagaki F."/>
            <person name="Takami H."/>
        </authorList>
    </citation>
    <scope>NUCLEOTIDE SEQUENCE</scope>
    <source>
        <strain evidence="1">Expedition CK06-06</strain>
    </source>
</reference>
<dbReference type="Gene3D" id="1.10.8.60">
    <property type="match status" value="1"/>
</dbReference>
<protein>
    <submittedName>
        <fullName evidence="1">Uncharacterized protein</fullName>
    </submittedName>
</protein>